<dbReference type="EMBL" id="WNVG01000014">
    <property type="protein sequence ID" value="MDZ5032376.1"/>
    <property type="molecule type" value="Genomic_DNA"/>
</dbReference>
<dbReference type="Proteomes" id="UP001289066">
    <property type="component" value="Unassembled WGS sequence"/>
</dbReference>
<gene>
    <name evidence="1" type="ORF">GNF81_06120</name>
</gene>
<evidence type="ECO:0000313" key="1">
    <source>
        <dbReference type="EMBL" id="MDZ5032376.1"/>
    </source>
</evidence>
<dbReference type="AlphaFoldDB" id="A0AAW9IVM7"/>
<accession>A0AAW9IVM7</accession>
<evidence type="ECO:0000313" key="2">
    <source>
        <dbReference type="Proteomes" id="UP001289066"/>
    </source>
</evidence>
<sequence>MLIKKLDMLCTKVEVKEKKDSKDQYLMISLLDLGSGDVFDILEKDLEVMKNIVPMTKYKVDLKLSSSKYGLSLSIDNIGDSLGGI</sequence>
<proteinExistence type="predicted"/>
<dbReference type="RefSeq" id="WP_003450854.1">
    <property type="nucleotide sequence ID" value="NZ_CABPRK010000007.1"/>
</dbReference>
<reference evidence="1" key="1">
    <citation type="submission" date="2019-11" db="EMBL/GenBank/DDBJ databases">
        <title>Characterization of Clostridium perfringens isolates from swine manure treated agricultural soils.</title>
        <authorList>
            <person name="Wushke S.T."/>
        </authorList>
    </citation>
    <scope>NUCLEOTIDE SEQUENCE</scope>
    <source>
        <strain evidence="1">X15</strain>
    </source>
</reference>
<organism evidence="1 2">
    <name type="scientific">Clostridium perfringens</name>
    <dbReference type="NCBI Taxonomy" id="1502"/>
    <lineage>
        <taxon>Bacteria</taxon>
        <taxon>Bacillati</taxon>
        <taxon>Bacillota</taxon>
        <taxon>Clostridia</taxon>
        <taxon>Eubacteriales</taxon>
        <taxon>Clostridiaceae</taxon>
        <taxon>Clostridium</taxon>
    </lineage>
</organism>
<protein>
    <submittedName>
        <fullName evidence="1">Uncharacterized protein</fullName>
    </submittedName>
</protein>
<comment type="caution">
    <text evidence="1">The sequence shown here is derived from an EMBL/GenBank/DDBJ whole genome shotgun (WGS) entry which is preliminary data.</text>
</comment>
<name>A0AAW9IVM7_CLOPF</name>